<evidence type="ECO:0000313" key="2">
    <source>
        <dbReference type="Proteomes" id="UP000029223"/>
    </source>
</evidence>
<accession>A0ABQ0J662</accession>
<dbReference type="Gene3D" id="3.40.50.300">
    <property type="entry name" value="P-loop containing nucleotide triphosphate hydrolases"/>
    <property type="match status" value="1"/>
</dbReference>
<evidence type="ECO:0008006" key="3">
    <source>
        <dbReference type="Google" id="ProtNLM"/>
    </source>
</evidence>
<reference evidence="2" key="1">
    <citation type="submission" date="2014-09" db="EMBL/GenBank/DDBJ databases">
        <title>Vibrio variabilis JCM 19239. (C206) whole genome shotgun sequence.</title>
        <authorList>
            <person name="Sawabe T."/>
            <person name="Meirelles P."/>
            <person name="Nakanishi M."/>
            <person name="Sayaka M."/>
            <person name="Hattori M."/>
            <person name="Ohkuma M."/>
        </authorList>
    </citation>
    <scope>NUCLEOTIDE SEQUENCE [LARGE SCALE GENOMIC DNA]</scope>
    <source>
        <strain evidence="2">JCM 19239</strain>
    </source>
</reference>
<comment type="caution">
    <text evidence="1">The sequence shown here is derived from an EMBL/GenBank/DDBJ whole genome shotgun (WGS) entry which is preliminary data.</text>
</comment>
<organism evidence="1 2">
    <name type="scientific">Vibrio variabilis</name>
    <dbReference type="NCBI Taxonomy" id="990271"/>
    <lineage>
        <taxon>Bacteria</taxon>
        <taxon>Pseudomonadati</taxon>
        <taxon>Pseudomonadota</taxon>
        <taxon>Gammaproteobacteria</taxon>
        <taxon>Vibrionales</taxon>
        <taxon>Vibrionaceae</taxon>
        <taxon>Vibrio</taxon>
    </lineage>
</organism>
<dbReference type="InterPro" id="IPR027417">
    <property type="entry name" value="P-loop_NTPase"/>
</dbReference>
<dbReference type="EMBL" id="BBMS01000003">
    <property type="protein sequence ID" value="GAL24254.1"/>
    <property type="molecule type" value="Genomic_DNA"/>
</dbReference>
<dbReference type="SUPFAM" id="SSF52540">
    <property type="entry name" value="P-loop containing nucleoside triphosphate hydrolases"/>
    <property type="match status" value="1"/>
</dbReference>
<dbReference type="Pfam" id="PF13469">
    <property type="entry name" value="Sulfotransfer_3"/>
    <property type="match status" value="1"/>
</dbReference>
<reference evidence="2" key="2">
    <citation type="submission" date="2014-09" db="EMBL/GenBank/DDBJ databases">
        <authorList>
            <consortium name="NBRP consortium"/>
            <person name="Sawabe T."/>
            <person name="Meirelles P."/>
            <person name="Nakanishi M."/>
            <person name="Sayaka M."/>
            <person name="Hattori M."/>
            <person name="Ohkuma M."/>
        </authorList>
    </citation>
    <scope>NUCLEOTIDE SEQUENCE [LARGE SCALE GENOMIC DNA]</scope>
    <source>
        <strain evidence="2">JCM 19239</strain>
    </source>
</reference>
<proteinExistence type="predicted"/>
<sequence>MVVIKKNVGLYILDESHVTSSMKEDANRIYAHYGLVSLSSRVVDKYPEMVFRTSYVRDIFPDAKFLFLYRNGWDTCHSIDLWSKRLGVETRGECHDWWGANDRKWHALCKQVVACDEDLSPFLDQIQEYSDHVHRAAVEWIVTMKKGLELVERNLAMGVKYEDFVVSKDYRNKVLEFCNLSTDENFDSYCESVLKAPSKKKSVKLPSEIASVFNEVMKKLGYEK</sequence>
<protein>
    <recommendedName>
        <fullName evidence="3">Sulfotransferase domain-containing protein</fullName>
    </recommendedName>
</protein>
<name>A0ABQ0J662_9VIBR</name>
<dbReference type="Proteomes" id="UP000029223">
    <property type="component" value="Unassembled WGS sequence"/>
</dbReference>
<keyword evidence="2" id="KW-1185">Reference proteome</keyword>
<evidence type="ECO:0000313" key="1">
    <source>
        <dbReference type="EMBL" id="GAL24254.1"/>
    </source>
</evidence>
<gene>
    <name evidence="1" type="ORF">JCM19239_3957</name>
</gene>